<organism evidence="4 5">
    <name type="scientific">Tectimicrobiota bacterium</name>
    <dbReference type="NCBI Taxonomy" id="2528274"/>
    <lineage>
        <taxon>Bacteria</taxon>
        <taxon>Pseudomonadati</taxon>
        <taxon>Nitrospinota/Tectimicrobiota group</taxon>
        <taxon>Candidatus Tectimicrobiota</taxon>
    </lineage>
</organism>
<dbReference type="InterPro" id="IPR049712">
    <property type="entry name" value="Poly_export"/>
</dbReference>
<dbReference type="EMBL" id="JACQWF010000182">
    <property type="protein sequence ID" value="MBI4595532.1"/>
    <property type="molecule type" value="Genomic_DNA"/>
</dbReference>
<evidence type="ECO:0000313" key="4">
    <source>
        <dbReference type="EMBL" id="MBI4595532.1"/>
    </source>
</evidence>
<dbReference type="InterPro" id="IPR019554">
    <property type="entry name" value="Soluble_ligand-bd"/>
</dbReference>
<dbReference type="Proteomes" id="UP000772181">
    <property type="component" value="Unassembled WGS sequence"/>
</dbReference>
<dbReference type="Pfam" id="PF10531">
    <property type="entry name" value="SLBB"/>
    <property type="match status" value="1"/>
</dbReference>
<dbReference type="Gene3D" id="3.30.1950.10">
    <property type="entry name" value="wza like domain"/>
    <property type="match status" value="1"/>
</dbReference>
<evidence type="ECO:0000313" key="5">
    <source>
        <dbReference type="Proteomes" id="UP000772181"/>
    </source>
</evidence>
<accession>A0A933LQP5</accession>
<comment type="caution">
    <text evidence="4">The sequence shown here is derived from an EMBL/GenBank/DDBJ whole genome shotgun (WGS) entry which is preliminary data.</text>
</comment>
<keyword evidence="1" id="KW-0732">Signal</keyword>
<evidence type="ECO:0000259" key="2">
    <source>
        <dbReference type="Pfam" id="PF02563"/>
    </source>
</evidence>
<dbReference type="PANTHER" id="PTHR33619">
    <property type="entry name" value="POLYSACCHARIDE EXPORT PROTEIN GFCE-RELATED"/>
    <property type="match status" value="1"/>
</dbReference>
<dbReference type="PANTHER" id="PTHR33619:SF3">
    <property type="entry name" value="POLYSACCHARIDE EXPORT PROTEIN GFCE-RELATED"/>
    <property type="match status" value="1"/>
</dbReference>
<evidence type="ECO:0000256" key="1">
    <source>
        <dbReference type="ARBA" id="ARBA00022729"/>
    </source>
</evidence>
<name>A0A933LQP5_UNCTE</name>
<dbReference type="InterPro" id="IPR003715">
    <property type="entry name" value="Poly_export_N"/>
</dbReference>
<gene>
    <name evidence="4" type="ORF">HY730_04035</name>
</gene>
<evidence type="ECO:0000259" key="3">
    <source>
        <dbReference type="Pfam" id="PF10531"/>
    </source>
</evidence>
<feature type="domain" description="Soluble ligand binding" evidence="3">
    <location>
        <begin position="269"/>
        <end position="299"/>
    </location>
</feature>
<protein>
    <submittedName>
        <fullName evidence="4">Polysaccharide biosynthesis/export family protein</fullName>
    </submittedName>
</protein>
<dbReference type="GO" id="GO:0015159">
    <property type="term" value="F:polysaccharide transmembrane transporter activity"/>
    <property type="evidence" value="ECO:0007669"/>
    <property type="project" value="InterPro"/>
</dbReference>
<feature type="domain" description="Polysaccharide export protein N-terminal" evidence="2">
    <location>
        <begin position="186"/>
        <end position="262"/>
    </location>
</feature>
<sequence>MTRSKLEKIEGLLIFLAVLGIGLGILFNLVSCASLAELVATDKSRANPVPPFNSTKIVGLITEETDKSILVSVVADHPFAYHLSNSQEKPYHIRIDLEAADFVNLPPLTTVNKGTVEEIKVLPGGGAKRGGRIEIGLKNKVDYEINRKGDRLVIALPKGQEEASLQTVKSEKSGGSILQTTSLAAARAQDYLIGGKDILEITVYDEPDLTKILRVSRQGTISFPLIGAVKVEGLSPSQLELRLKEQLAAGYLKNPQVNVMVKEYHSKEVSVVGALSKPGVYPLTSPTTVLEMLSLAGGLV</sequence>
<reference evidence="4" key="1">
    <citation type="submission" date="2020-07" db="EMBL/GenBank/DDBJ databases">
        <title>Huge and variable diversity of episymbiotic CPR bacteria and DPANN archaea in groundwater ecosystems.</title>
        <authorList>
            <person name="He C.Y."/>
            <person name="Keren R."/>
            <person name="Whittaker M."/>
            <person name="Farag I.F."/>
            <person name="Doudna J."/>
            <person name="Cate J.H.D."/>
            <person name="Banfield J.F."/>
        </authorList>
    </citation>
    <scope>NUCLEOTIDE SEQUENCE</scope>
    <source>
        <strain evidence="4">NC_groundwater_1482_Ag_S-0.65um_47_24</strain>
    </source>
</reference>
<dbReference type="Pfam" id="PF02563">
    <property type="entry name" value="Poly_export"/>
    <property type="match status" value="1"/>
</dbReference>
<dbReference type="AlphaFoldDB" id="A0A933LQP5"/>
<proteinExistence type="predicted"/>